<feature type="domain" description="Acyl-CoA dehydrogenase/oxidase N-terminal" evidence="7">
    <location>
        <begin position="10"/>
        <end position="96"/>
    </location>
</feature>
<name>A0ABW4EQ33_9PSEU</name>
<organism evidence="8 9">
    <name type="scientific">Pseudonocardia yunnanensis</name>
    <dbReference type="NCBI Taxonomy" id="58107"/>
    <lineage>
        <taxon>Bacteria</taxon>
        <taxon>Bacillati</taxon>
        <taxon>Actinomycetota</taxon>
        <taxon>Actinomycetes</taxon>
        <taxon>Pseudonocardiales</taxon>
        <taxon>Pseudonocardiaceae</taxon>
        <taxon>Pseudonocardia</taxon>
    </lineage>
</organism>
<proteinExistence type="inferred from homology"/>
<dbReference type="Proteomes" id="UP001597114">
    <property type="component" value="Unassembled WGS sequence"/>
</dbReference>
<dbReference type="InterPro" id="IPR009100">
    <property type="entry name" value="AcylCoA_DH/oxidase_NM_dom_sf"/>
</dbReference>
<dbReference type="Pfam" id="PF02771">
    <property type="entry name" value="Acyl-CoA_dh_N"/>
    <property type="match status" value="1"/>
</dbReference>
<evidence type="ECO:0000313" key="9">
    <source>
        <dbReference type="Proteomes" id="UP001597114"/>
    </source>
</evidence>
<dbReference type="SUPFAM" id="SSF47203">
    <property type="entry name" value="Acyl-CoA dehydrogenase C-terminal domain-like"/>
    <property type="match status" value="1"/>
</dbReference>
<dbReference type="InterPro" id="IPR037069">
    <property type="entry name" value="AcylCoA_DH/ox_N_sf"/>
</dbReference>
<keyword evidence="3" id="KW-0285">Flavoprotein</keyword>
<dbReference type="InterPro" id="IPR013786">
    <property type="entry name" value="AcylCoA_DH/ox_N"/>
</dbReference>
<comment type="caution">
    <text evidence="8">The sequence shown here is derived from an EMBL/GenBank/DDBJ whole genome shotgun (WGS) entry which is preliminary data.</text>
</comment>
<dbReference type="InterPro" id="IPR009075">
    <property type="entry name" value="AcylCo_DH/oxidase_C"/>
</dbReference>
<evidence type="ECO:0000259" key="6">
    <source>
        <dbReference type="Pfam" id="PF00441"/>
    </source>
</evidence>
<accession>A0ABW4EQ33</accession>
<keyword evidence="5" id="KW-0560">Oxidoreductase</keyword>
<evidence type="ECO:0000259" key="7">
    <source>
        <dbReference type="Pfam" id="PF02771"/>
    </source>
</evidence>
<evidence type="ECO:0000256" key="1">
    <source>
        <dbReference type="ARBA" id="ARBA00001974"/>
    </source>
</evidence>
<keyword evidence="9" id="KW-1185">Reference proteome</keyword>
<dbReference type="Gene3D" id="1.10.540.10">
    <property type="entry name" value="Acyl-CoA dehydrogenase/oxidase, N-terminal domain"/>
    <property type="match status" value="1"/>
</dbReference>
<evidence type="ECO:0000256" key="2">
    <source>
        <dbReference type="ARBA" id="ARBA00009347"/>
    </source>
</evidence>
<dbReference type="Pfam" id="PF00441">
    <property type="entry name" value="Acyl-CoA_dh_1"/>
    <property type="match status" value="1"/>
</dbReference>
<gene>
    <name evidence="8" type="ORF">ACFSJD_09460</name>
</gene>
<comment type="cofactor">
    <cofactor evidence="1">
        <name>FAD</name>
        <dbReference type="ChEBI" id="CHEBI:57692"/>
    </cofactor>
</comment>
<comment type="similarity">
    <text evidence="2">Belongs to the acyl-CoA dehydrogenase family.</text>
</comment>
<evidence type="ECO:0000313" key="8">
    <source>
        <dbReference type="EMBL" id="MFD1517714.1"/>
    </source>
</evidence>
<dbReference type="SUPFAM" id="SSF56645">
    <property type="entry name" value="Acyl-CoA dehydrogenase NM domain-like"/>
    <property type="match status" value="1"/>
</dbReference>
<dbReference type="PANTHER" id="PTHR43884">
    <property type="entry name" value="ACYL-COA DEHYDROGENASE"/>
    <property type="match status" value="1"/>
</dbReference>
<evidence type="ECO:0000256" key="4">
    <source>
        <dbReference type="ARBA" id="ARBA00022827"/>
    </source>
</evidence>
<evidence type="ECO:0000256" key="3">
    <source>
        <dbReference type="ARBA" id="ARBA00022630"/>
    </source>
</evidence>
<keyword evidence="4" id="KW-0274">FAD</keyword>
<feature type="domain" description="Acyl-CoA dehydrogenase/oxidase C-terminal" evidence="6">
    <location>
        <begin position="181"/>
        <end position="309"/>
    </location>
</feature>
<evidence type="ECO:0000256" key="5">
    <source>
        <dbReference type="ARBA" id="ARBA00023002"/>
    </source>
</evidence>
<dbReference type="EMBL" id="JBHUCO010000009">
    <property type="protein sequence ID" value="MFD1517714.1"/>
    <property type="molecule type" value="Genomic_DNA"/>
</dbReference>
<protein>
    <submittedName>
        <fullName evidence="8">Acyl-CoA dehydrogenase</fullName>
    </submittedName>
</protein>
<dbReference type="RefSeq" id="WP_344721413.1">
    <property type="nucleotide sequence ID" value="NZ_BAAAUS010000007.1"/>
</dbReference>
<sequence length="326" mass="33731">MIDLSLSPIQSDLVTSVRDAAAKEFPLTEGVNAAVSGPAPFDAARWSRVAELGWFSVGVDEDAGGIGLGSPEELLVMTELGRAAVGGPVVGTALAARLAAAANQVELAGALMAGERRAGLISGAFAVDAGDGDLAVRVTAEGAELVELSGSTAVESNDPLATVVRPAQTRTVLQVSDPLALSRLRLLVGGYLVGLAEAATDMAVEYAKTREQFGKAIGTFQAVKHRCSEMVIRAYPARIQLSVGAVLLDSEISGNGRLEIASGHLLALDAARRNVEDNIQNHGGIGFTAEHPAGVLVKRVMVYRHLGGDPDELVREVLSAPKADVA</sequence>
<reference evidence="9" key="1">
    <citation type="journal article" date="2019" name="Int. J. Syst. Evol. Microbiol.">
        <title>The Global Catalogue of Microorganisms (GCM) 10K type strain sequencing project: providing services to taxonomists for standard genome sequencing and annotation.</title>
        <authorList>
            <consortium name="The Broad Institute Genomics Platform"/>
            <consortium name="The Broad Institute Genome Sequencing Center for Infectious Disease"/>
            <person name="Wu L."/>
            <person name="Ma J."/>
        </authorList>
    </citation>
    <scope>NUCLEOTIDE SEQUENCE [LARGE SCALE GENOMIC DNA]</scope>
    <source>
        <strain evidence="9">CCM 7043</strain>
    </source>
</reference>
<dbReference type="InterPro" id="IPR036250">
    <property type="entry name" value="AcylCo_DH-like_C"/>
</dbReference>
<dbReference type="PANTHER" id="PTHR43884:SF20">
    <property type="entry name" value="ACYL-COA DEHYDROGENASE FADE28"/>
    <property type="match status" value="1"/>
</dbReference>
<dbReference type="Gene3D" id="1.20.140.10">
    <property type="entry name" value="Butyryl-CoA Dehydrogenase, subunit A, domain 3"/>
    <property type="match status" value="1"/>
</dbReference>